<comment type="similarity">
    <text evidence="4">Belongs to the SUA5 family.</text>
</comment>
<dbReference type="GO" id="GO:0000049">
    <property type="term" value="F:tRNA binding"/>
    <property type="evidence" value="ECO:0007669"/>
    <property type="project" value="TreeGrafter"/>
</dbReference>
<evidence type="ECO:0000256" key="7">
    <source>
        <dbReference type="ARBA" id="ARBA00022475"/>
    </source>
</evidence>
<dbReference type="SUPFAM" id="SSF55821">
    <property type="entry name" value="YrdC/RibB"/>
    <property type="match status" value="1"/>
</dbReference>
<evidence type="ECO:0000256" key="5">
    <source>
        <dbReference type="ARBA" id="ARBA00012584"/>
    </source>
</evidence>
<dbReference type="GO" id="GO:0005739">
    <property type="term" value="C:mitochondrion"/>
    <property type="evidence" value="ECO:0007669"/>
    <property type="project" value="UniProtKB-SubCell"/>
</dbReference>
<name>A0A8R1DNZ7_CAEJA</name>
<evidence type="ECO:0000313" key="18">
    <source>
        <dbReference type="Proteomes" id="UP000005237"/>
    </source>
</evidence>
<dbReference type="Pfam" id="PF01300">
    <property type="entry name" value="Sua5_yciO_yrdC"/>
    <property type="match status" value="1"/>
</dbReference>
<dbReference type="InterPro" id="IPR006070">
    <property type="entry name" value="Sua5-like_dom"/>
</dbReference>
<dbReference type="EnsemblMetazoa" id="CJA06822.1">
    <property type="protein sequence ID" value="CJA06822.1"/>
    <property type="gene ID" value="WBGene00126026"/>
</dbReference>
<dbReference type="PROSITE" id="PS51163">
    <property type="entry name" value="YRDC"/>
    <property type="match status" value="1"/>
</dbReference>
<dbReference type="EC" id="2.7.7.87" evidence="5"/>
<evidence type="ECO:0000256" key="10">
    <source>
        <dbReference type="ARBA" id="ARBA00022946"/>
    </source>
</evidence>
<dbReference type="AlphaFoldDB" id="A0A8R1DNZ7"/>
<evidence type="ECO:0000256" key="14">
    <source>
        <dbReference type="ARBA" id="ARBA00058524"/>
    </source>
</evidence>
<reference evidence="18" key="1">
    <citation type="submission" date="2010-08" db="EMBL/GenBank/DDBJ databases">
        <authorList>
            <consortium name="Caenorhabditis japonica Sequencing Consortium"/>
            <person name="Wilson R.K."/>
        </authorList>
    </citation>
    <scope>NUCLEOTIDE SEQUENCE [LARGE SCALE GENOMIC DNA]</scope>
    <source>
        <strain evidence="18">DF5081</strain>
    </source>
</reference>
<evidence type="ECO:0000256" key="2">
    <source>
        <dbReference type="ARBA" id="ARBA00004202"/>
    </source>
</evidence>
<dbReference type="FunFam" id="3.90.870.10:FF:000007">
    <property type="entry name" value="YrdC N6-threonylcarbamoyltransferase domain containing"/>
    <property type="match status" value="1"/>
</dbReference>
<keyword evidence="18" id="KW-1185">Reference proteome</keyword>
<evidence type="ECO:0000256" key="4">
    <source>
        <dbReference type="ARBA" id="ARBA00007663"/>
    </source>
</evidence>
<accession>A0A8R1DNZ7</accession>
<protein>
    <recommendedName>
        <fullName evidence="6">Threonylcarbamoyl-AMP synthase</fullName>
        <ecNumber evidence="5">2.7.7.87</ecNumber>
    </recommendedName>
</protein>
<reference evidence="17" key="2">
    <citation type="submission" date="2022-06" db="UniProtKB">
        <authorList>
            <consortium name="EnsemblMetazoa"/>
        </authorList>
    </citation>
    <scope>IDENTIFICATION</scope>
    <source>
        <strain evidence="17">DF5081</strain>
    </source>
</reference>
<keyword evidence="12" id="KW-0472">Membrane</keyword>
<dbReference type="Gene3D" id="3.90.870.10">
    <property type="entry name" value="DHBP synthase"/>
    <property type="match status" value="1"/>
</dbReference>
<keyword evidence="8" id="KW-0963">Cytoplasm</keyword>
<comment type="function">
    <text evidence="14">Cytoplasmic and mitochondrial threonylcarbamoyl-AMP synthase required for the formation of a threonylcarbamoyl group on adenosine at position 37 (t(6)A37) in tRNAs that read codons beginning with adenine. Catalyzes the conversion of L-threonine, HCO(3)(-)/CO(2) and ATP to give threonylcarbamoyl-AMP (TC-AMP) as the acyladenylate intermediate, with the release of diphosphate. Participates in t(6)A37 formation in cytoplasmic and mitochondrial tRNAs. May regulate the activity of some transporters.</text>
</comment>
<dbReference type="Proteomes" id="UP000005237">
    <property type="component" value="Unassembled WGS sequence"/>
</dbReference>
<evidence type="ECO:0000256" key="1">
    <source>
        <dbReference type="ARBA" id="ARBA00004173"/>
    </source>
</evidence>
<evidence type="ECO:0000259" key="16">
    <source>
        <dbReference type="PROSITE" id="PS51163"/>
    </source>
</evidence>
<dbReference type="InterPro" id="IPR050156">
    <property type="entry name" value="TC-AMP_synthase_SUA5"/>
</dbReference>
<evidence type="ECO:0000256" key="6">
    <source>
        <dbReference type="ARBA" id="ARBA00015492"/>
    </source>
</evidence>
<feature type="domain" description="YrdC-like" evidence="16">
    <location>
        <begin position="15"/>
        <end position="200"/>
    </location>
</feature>
<evidence type="ECO:0000256" key="13">
    <source>
        <dbReference type="ARBA" id="ARBA00048366"/>
    </source>
</evidence>
<dbReference type="GO" id="GO:0061710">
    <property type="term" value="F:L-threonylcarbamoyladenylate synthase"/>
    <property type="evidence" value="ECO:0007669"/>
    <property type="project" value="UniProtKB-EC"/>
</dbReference>
<keyword evidence="10" id="KW-0809">Transit peptide</keyword>
<dbReference type="PANTHER" id="PTHR17490:SF10">
    <property type="entry name" value="THREONYLCARBAMOYL-AMP SYNTHASE"/>
    <property type="match status" value="1"/>
</dbReference>
<organism evidence="17 18">
    <name type="scientific">Caenorhabditis japonica</name>
    <dbReference type="NCBI Taxonomy" id="281687"/>
    <lineage>
        <taxon>Eukaryota</taxon>
        <taxon>Metazoa</taxon>
        <taxon>Ecdysozoa</taxon>
        <taxon>Nematoda</taxon>
        <taxon>Chromadorea</taxon>
        <taxon>Rhabditida</taxon>
        <taxon>Rhabditina</taxon>
        <taxon>Rhabditomorpha</taxon>
        <taxon>Rhabditoidea</taxon>
        <taxon>Rhabditidae</taxon>
        <taxon>Peloderinae</taxon>
        <taxon>Caenorhabditis</taxon>
    </lineage>
</organism>
<comment type="catalytic activity">
    <reaction evidence="13">
        <text>L-threonine + hydrogencarbonate + ATP = L-threonylcarbamoyladenylate + diphosphate + H2O</text>
        <dbReference type="Rhea" id="RHEA:36407"/>
        <dbReference type="ChEBI" id="CHEBI:15377"/>
        <dbReference type="ChEBI" id="CHEBI:17544"/>
        <dbReference type="ChEBI" id="CHEBI:30616"/>
        <dbReference type="ChEBI" id="CHEBI:33019"/>
        <dbReference type="ChEBI" id="CHEBI:57926"/>
        <dbReference type="ChEBI" id="CHEBI:73682"/>
        <dbReference type="EC" id="2.7.7.87"/>
    </reaction>
</comment>
<dbReference type="GO" id="GO:0005886">
    <property type="term" value="C:plasma membrane"/>
    <property type="evidence" value="ECO:0007669"/>
    <property type="project" value="UniProtKB-SubCell"/>
</dbReference>
<evidence type="ECO:0000256" key="9">
    <source>
        <dbReference type="ARBA" id="ARBA00022679"/>
    </source>
</evidence>
<comment type="subcellular location">
    <subcellularLocation>
        <location evidence="2">Cell membrane</location>
        <topology evidence="2">Peripheral membrane protein</topology>
    </subcellularLocation>
    <subcellularLocation>
        <location evidence="3">Cytoplasm</location>
    </subcellularLocation>
    <subcellularLocation>
        <location evidence="1">Mitochondrion</location>
    </subcellularLocation>
</comment>
<dbReference type="GO" id="GO:0003725">
    <property type="term" value="F:double-stranded RNA binding"/>
    <property type="evidence" value="ECO:0007669"/>
    <property type="project" value="InterPro"/>
</dbReference>
<dbReference type="PANTHER" id="PTHR17490">
    <property type="entry name" value="SUA5"/>
    <property type="match status" value="1"/>
</dbReference>
<keyword evidence="9" id="KW-0808">Transferase</keyword>
<proteinExistence type="inferred from homology"/>
<dbReference type="InterPro" id="IPR017945">
    <property type="entry name" value="DHBP_synth_RibB-like_a/b_dom"/>
</dbReference>
<comment type="subunit">
    <text evidence="15">Interacts with RSC1A1.</text>
</comment>
<dbReference type="OMA" id="YALGCQI"/>
<evidence type="ECO:0000256" key="15">
    <source>
        <dbReference type="ARBA" id="ARBA00063146"/>
    </source>
</evidence>
<evidence type="ECO:0000313" key="17">
    <source>
        <dbReference type="EnsemblMetazoa" id="CJA06822.1"/>
    </source>
</evidence>
<keyword evidence="7" id="KW-1003">Cell membrane</keyword>
<dbReference type="GO" id="GO:0006450">
    <property type="term" value="P:regulation of translational fidelity"/>
    <property type="evidence" value="ECO:0007669"/>
    <property type="project" value="TreeGrafter"/>
</dbReference>
<evidence type="ECO:0000256" key="12">
    <source>
        <dbReference type="ARBA" id="ARBA00023136"/>
    </source>
</evidence>
<evidence type="ECO:0000256" key="3">
    <source>
        <dbReference type="ARBA" id="ARBA00004496"/>
    </source>
</evidence>
<sequence length="218" mass="23614">MLQNRIIRLTAENVEEAIDTAVSVLLKGGIVALPTDTLYGISTLLPYSERLYALKRRPPGKPLGIFLPNANAIKLVSKQTISDELAHNLLPGPVTLMFERLPTLPIEFNPGVQNVACRVPSCPIVSEICKKLGEPLAQTSANVSGSPLNPTSVEHFEELISDIDLVLDNGPILSKHEGGSTIVDLSIGKHLYQIVRSGCAETETVKTLTRFGLKEVIE</sequence>
<evidence type="ECO:0000256" key="8">
    <source>
        <dbReference type="ARBA" id="ARBA00022490"/>
    </source>
</evidence>
<evidence type="ECO:0000256" key="11">
    <source>
        <dbReference type="ARBA" id="ARBA00023128"/>
    </source>
</evidence>
<keyword evidence="11" id="KW-0496">Mitochondrion</keyword>